<keyword evidence="2" id="KW-1185">Reference proteome</keyword>
<evidence type="ECO:0000313" key="2">
    <source>
        <dbReference type="Proteomes" id="UP000250235"/>
    </source>
</evidence>
<dbReference type="Proteomes" id="UP000250235">
    <property type="component" value="Unassembled WGS sequence"/>
</dbReference>
<evidence type="ECO:0000313" key="1">
    <source>
        <dbReference type="EMBL" id="KZV31427.1"/>
    </source>
</evidence>
<dbReference type="EMBL" id="KV007506">
    <property type="protein sequence ID" value="KZV31427.1"/>
    <property type="molecule type" value="Genomic_DNA"/>
</dbReference>
<accession>A0A2Z7BBN3</accession>
<name>A0A2Z7BBN3_9LAMI</name>
<organism evidence="1 2">
    <name type="scientific">Dorcoceras hygrometricum</name>
    <dbReference type="NCBI Taxonomy" id="472368"/>
    <lineage>
        <taxon>Eukaryota</taxon>
        <taxon>Viridiplantae</taxon>
        <taxon>Streptophyta</taxon>
        <taxon>Embryophyta</taxon>
        <taxon>Tracheophyta</taxon>
        <taxon>Spermatophyta</taxon>
        <taxon>Magnoliopsida</taxon>
        <taxon>eudicotyledons</taxon>
        <taxon>Gunneridae</taxon>
        <taxon>Pentapetalae</taxon>
        <taxon>asterids</taxon>
        <taxon>lamiids</taxon>
        <taxon>Lamiales</taxon>
        <taxon>Gesneriaceae</taxon>
        <taxon>Didymocarpoideae</taxon>
        <taxon>Trichosporeae</taxon>
        <taxon>Loxocarpinae</taxon>
        <taxon>Dorcoceras</taxon>
    </lineage>
</organism>
<proteinExistence type="predicted"/>
<gene>
    <name evidence="1" type="ORF">F511_07992</name>
</gene>
<protein>
    <submittedName>
        <fullName evidence="1">Uncharacterized protein</fullName>
    </submittedName>
</protein>
<sequence length="55" mass="6835">MSNYEVWGRKTFREPYQHYGYESREMFQGDIPKHDVYRNRISTEELYQSLVPWCI</sequence>
<dbReference type="AlphaFoldDB" id="A0A2Z7BBN3"/>
<reference evidence="1 2" key="1">
    <citation type="journal article" date="2015" name="Proc. Natl. Acad. Sci. U.S.A.">
        <title>The resurrection genome of Boea hygrometrica: A blueprint for survival of dehydration.</title>
        <authorList>
            <person name="Xiao L."/>
            <person name="Yang G."/>
            <person name="Zhang L."/>
            <person name="Yang X."/>
            <person name="Zhao S."/>
            <person name="Ji Z."/>
            <person name="Zhou Q."/>
            <person name="Hu M."/>
            <person name="Wang Y."/>
            <person name="Chen M."/>
            <person name="Xu Y."/>
            <person name="Jin H."/>
            <person name="Xiao X."/>
            <person name="Hu G."/>
            <person name="Bao F."/>
            <person name="Hu Y."/>
            <person name="Wan P."/>
            <person name="Li L."/>
            <person name="Deng X."/>
            <person name="Kuang T."/>
            <person name="Xiang C."/>
            <person name="Zhu J.K."/>
            <person name="Oliver M.J."/>
            <person name="He Y."/>
        </authorList>
    </citation>
    <scope>NUCLEOTIDE SEQUENCE [LARGE SCALE GENOMIC DNA]</scope>
    <source>
        <strain evidence="2">cv. XS01</strain>
    </source>
</reference>